<dbReference type="GO" id="GO:0005737">
    <property type="term" value="C:cytoplasm"/>
    <property type="evidence" value="ECO:0007669"/>
    <property type="project" value="TreeGrafter"/>
</dbReference>
<keyword evidence="3 5" id="KW-0342">GTP-binding</keyword>
<dbReference type="SMART" id="SM00275">
    <property type="entry name" value="G_alpha"/>
    <property type="match status" value="1"/>
</dbReference>
<feature type="region of interest" description="Disordered" evidence="7">
    <location>
        <begin position="52"/>
        <end position="116"/>
    </location>
</feature>
<reference evidence="8 9" key="1">
    <citation type="journal article" date="2010" name="Nat. Biotechnol.">
        <title>Genome sequence of the model mushroom Schizophyllum commune.</title>
        <authorList>
            <person name="Ohm R.A."/>
            <person name="de Jong J.F."/>
            <person name="Lugones L.G."/>
            <person name="Aerts A."/>
            <person name="Kothe E."/>
            <person name="Stajich J.E."/>
            <person name="de Vries R.P."/>
            <person name="Record E."/>
            <person name="Levasseur A."/>
            <person name="Baker S.E."/>
            <person name="Bartholomew K.A."/>
            <person name="Coutinho P.M."/>
            <person name="Erdmann S."/>
            <person name="Fowler T.J."/>
            <person name="Gathman A.C."/>
            <person name="Lombard V."/>
            <person name="Henrissat B."/>
            <person name="Knabe N."/>
            <person name="Kuees U."/>
            <person name="Lilly W.W."/>
            <person name="Lindquist E."/>
            <person name="Lucas S."/>
            <person name="Magnuson J.K."/>
            <person name="Piumi F."/>
            <person name="Raudaskoski M."/>
            <person name="Salamov A."/>
            <person name="Schmutz J."/>
            <person name="Schwarze F.W.M.R."/>
            <person name="vanKuyk P.A."/>
            <person name="Horton J.S."/>
            <person name="Grigoriev I.V."/>
            <person name="Woesten H.A.B."/>
        </authorList>
    </citation>
    <scope>NUCLEOTIDE SEQUENCE [LARGE SCALE GENOMIC DNA]</scope>
    <source>
        <strain evidence="9">H4-8 / FGSC 9210</strain>
    </source>
</reference>
<organism evidence="9">
    <name type="scientific">Schizophyllum commune (strain H4-8 / FGSC 9210)</name>
    <name type="common">Split gill fungus</name>
    <dbReference type="NCBI Taxonomy" id="578458"/>
    <lineage>
        <taxon>Eukaryota</taxon>
        <taxon>Fungi</taxon>
        <taxon>Dikarya</taxon>
        <taxon>Basidiomycota</taxon>
        <taxon>Agaricomycotina</taxon>
        <taxon>Agaricomycetes</taxon>
        <taxon>Agaricomycetidae</taxon>
        <taxon>Agaricales</taxon>
        <taxon>Schizophyllaceae</taxon>
        <taxon>Schizophyllum</taxon>
    </lineage>
</organism>
<dbReference type="Gene3D" id="3.40.50.300">
    <property type="entry name" value="P-loop containing nucleotide triphosphate hydrolases"/>
    <property type="match status" value="2"/>
</dbReference>
<evidence type="ECO:0000256" key="5">
    <source>
        <dbReference type="PIRSR" id="PIRSR601019-1"/>
    </source>
</evidence>
<evidence type="ECO:0000256" key="7">
    <source>
        <dbReference type="SAM" id="MobiDB-lite"/>
    </source>
</evidence>
<feature type="binding site" evidence="5">
    <location>
        <position position="517"/>
    </location>
    <ligand>
        <name>GTP</name>
        <dbReference type="ChEBI" id="CHEBI:37565"/>
    </ligand>
</feature>
<feature type="binding site" evidence="5">
    <location>
        <begin position="358"/>
        <end position="364"/>
    </location>
    <ligand>
        <name>GTP</name>
        <dbReference type="ChEBI" id="CHEBI:37565"/>
    </ligand>
</feature>
<feature type="binding site" evidence="5">
    <location>
        <begin position="333"/>
        <end position="334"/>
    </location>
    <ligand>
        <name>GTP</name>
        <dbReference type="ChEBI" id="CHEBI:37565"/>
    </ligand>
</feature>
<dbReference type="OrthoDB" id="5817230at2759"/>
<name>D8Q9H9_SCHCM</name>
<dbReference type="InterPro" id="IPR001019">
    <property type="entry name" value="Gprotein_alpha_su"/>
</dbReference>
<dbReference type="OMA" id="RIACHVV"/>
<keyword evidence="9" id="KW-1185">Reference proteome</keyword>
<dbReference type="KEGG" id="scm:SCHCO_01033739"/>
<dbReference type="SUPFAM" id="SSF47895">
    <property type="entry name" value="Transducin (alpha subunit), insertion domain"/>
    <property type="match status" value="1"/>
</dbReference>
<evidence type="ECO:0000256" key="1">
    <source>
        <dbReference type="ARBA" id="ARBA00022723"/>
    </source>
</evidence>
<keyword evidence="1 6" id="KW-0479">Metal-binding</keyword>
<gene>
    <name evidence="8" type="ORF">SCHCODRAFT_236001</name>
</gene>
<dbReference type="PRINTS" id="PR00318">
    <property type="entry name" value="GPROTEINA"/>
</dbReference>
<dbReference type="eggNOG" id="KOG0099">
    <property type="taxonomic scope" value="Eukaryota"/>
</dbReference>
<evidence type="ECO:0000256" key="3">
    <source>
        <dbReference type="ARBA" id="ARBA00023134"/>
    </source>
</evidence>
<accession>D8Q9H9</accession>
<dbReference type="GeneID" id="9591557"/>
<dbReference type="PROSITE" id="PS51882">
    <property type="entry name" value="G_ALPHA"/>
    <property type="match status" value="1"/>
</dbReference>
<dbReference type="InterPro" id="IPR011025">
    <property type="entry name" value="GproteinA_insert"/>
</dbReference>
<evidence type="ECO:0000256" key="2">
    <source>
        <dbReference type="ARBA" id="ARBA00022741"/>
    </source>
</evidence>
<dbReference type="GO" id="GO:0001664">
    <property type="term" value="F:G protein-coupled receptor binding"/>
    <property type="evidence" value="ECO:0007669"/>
    <property type="project" value="TreeGrafter"/>
</dbReference>
<dbReference type="Pfam" id="PF00503">
    <property type="entry name" value="G-alpha"/>
    <property type="match status" value="1"/>
</dbReference>
<dbReference type="PANTHER" id="PTHR10218:SF360">
    <property type="entry name" value="GUANINE NUCLEOTIDE-BINDING PROTEIN SUBUNIT ALPHA HOMOLOG"/>
    <property type="match status" value="1"/>
</dbReference>
<dbReference type="InterPro" id="IPR027417">
    <property type="entry name" value="P-loop_NTPase"/>
</dbReference>
<dbReference type="VEuPathDB" id="FungiDB:SCHCODRAFT_01033739"/>
<dbReference type="InParanoid" id="D8Q9H9"/>
<proteinExistence type="predicted"/>
<dbReference type="SUPFAM" id="SSF52540">
    <property type="entry name" value="P-loop containing nucleoside triphosphate hydrolases"/>
    <property type="match status" value="1"/>
</dbReference>
<keyword evidence="4" id="KW-0807">Transducer</keyword>
<evidence type="ECO:0000313" key="9">
    <source>
        <dbReference type="Proteomes" id="UP000007431"/>
    </source>
</evidence>
<keyword evidence="6" id="KW-0460">Magnesium</keyword>
<dbReference type="GO" id="GO:0003924">
    <property type="term" value="F:GTPase activity"/>
    <property type="evidence" value="ECO:0007669"/>
    <property type="project" value="InterPro"/>
</dbReference>
<feature type="compositionally biased region" description="Basic and acidic residues" evidence="7">
    <location>
        <begin position="85"/>
        <end position="116"/>
    </location>
</feature>
<dbReference type="GO" id="GO:0007188">
    <property type="term" value="P:adenylate cyclase-modulating G protein-coupled receptor signaling pathway"/>
    <property type="evidence" value="ECO:0007669"/>
    <property type="project" value="TreeGrafter"/>
</dbReference>
<dbReference type="Proteomes" id="UP000007431">
    <property type="component" value="Unassembled WGS sequence"/>
</dbReference>
<dbReference type="GO" id="GO:0031683">
    <property type="term" value="F:G-protein beta/gamma-subunit complex binding"/>
    <property type="evidence" value="ECO:0007669"/>
    <property type="project" value="InterPro"/>
</dbReference>
<dbReference type="EMBL" id="GL377308">
    <property type="protein sequence ID" value="EFI95661.1"/>
    <property type="molecule type" value="Genomic_DNA"/>
</dbReference>
<evidence type="ECO:0000256" key="6">
    <source>
        <dbReference type="PIRSR" id="PIRSR601019-2"/>
    </source>
</evidence>
<dbReference type="AlphaFoldDB" id="D8Q9H9"/>
<evidence type="ECO:0000313" key="8">
    <source>
        <dbReference type="EMBL" id="EFI95661.1"/>
    </source>
</evidence>
<dbReference type="GO" id="GO:0005834">
    <property type="term" value="C:heterotrimeric G-protein complex"/>
    <property type="evidence" value="ECO:0007669"/>
    <property type="project" value="TreeGrafter"/>
</dbReference>
<dbReference type="Gene3D" id="1.10.400.10">
    <property type="entry name" value="GI Alpha 1, domain 2-like"/>
    <property type="match status" value="2"/>
</dbReference>
<protein>
    <submittedName>
        <fullName evidence="8">Uncharacterized protein</fullName>
    </submittedName>
</protein>
<feature type="binding site" evidence="6">
    <location>
        <position position="364"/>
    </location>
    <ligand>
        <name>Mg(2+)</name>
        <dbReference type="ChEBI" id="CHEBI:18420"/>
    </ligand>
</feature>
<evidence type="ECO:0000256" key="4">
    <source>
        <dbReference type="ARBA" id="ARBA00023224"/>
    </source>
</evidence>
<keyword evidence="2 5" id="KW-0547">Nucleotide-binding</keyword>
<dbReference type="FunFam" id="3.40.50.300:FF:000692">
    <property type="entry name" value="Guanine nucleotide-binding protein subunit alpha"/>
    <property type="match status" value="1"/>
</dbReference>
<dbReference type="HOGENOM" id="CLU_014184_1_1_1"/>
<dbReference type="STRING" id="578458.D8Q9H9"/>
<dbReference type="RefSeq" id="XP_003030564.1">
    <property type="nucleotide sequence ID" value="XM_003030518.1"/>
</dbReference>
<dbReference type="GO" id="GO:0046872">
    <property type="term" value="F:metal ion binding"/>
    <property type="evidence" value="ECO:0007669"/>
    <property type="project" value="UniProtKB-KW"/>
</dbReference>
<sequence length="545" mass="61250">MSYMIAEKAPYGSNKIDHSMAPLKALETDGEGSAVTTRGESAGVEVAHGCPQCRLRGGRLPTPEKTSADPPHWQEILAPPPNETPEEREARKQREARDASHSRKIDEEIKAEAAAEQRRTKDAIKVLLLGQAHAGKSTVIKNLQLAYAKDEWQEERASWKVVIQLNLVRAVNTIIDAIHEEFESGNETKLDNTHKMLSLKLGPLRNIQGELETSLGAASIDDPAIQDTDMFAHCDDSSIISVTPPPRDDTPSPHGEFYVNSNVRWQQALKKITPPSRSPKASEETPSHIRKYAKALDDVTEVLAGCRDEIRTLWTDAAVKALLASRPDVKLEDSSSFFLADVDRIADSSYQPSDDDVLRCRLRTTAVQEYTFNLAKKNWIFYDFSGSRSARAGWFSYFDDVTAVIFLAPVSVFDEVDETGTNRLRDSMSLWKTLCSEKLLLRAQLVLFLNKCDVLDFKLKSSKAQIKDYFPSFKDRSNDTKTVCKYFRTYFYEIMQNCSQKTGTNAQRTLFAHYTTAVDKKQTAYTLNAVKDAIVREHLETAKLI</sequence>
<dbReference type="PANTHER" id="PTHR10218">
    <property type="entry name" value="GTP-BINDING PROTEIN ALPHA SUBUNIT"/>
    <property type="match status" value="1"/>
</dbReference>
<dbReference type="GO" id="GO:0005525">
    <property type="term" value="F:GTP binding"/>
    <property type="evidence" value="ECO:0007669"/>
    <property type="project" value="UniProtKB-KW"/>
</dbReference>
<feature type="binding site" evidence="5">
    <location>
        <begin position="450"/>
        <end position="453"/>
    </location>
    <ligand>
        <name>GTP</name>
        <dbReference type="ChEBI" id="CHEBI:37565"/>
    </ligand>
</feature>